<gene>
    <name evidence="2" type="ORF">H2200_008998</name>
</gene>
<protein>
    <recommendedName>
        <fullName evidence="4">Fungal N-terminal domain-containing protein</fullName>
    </recommendedName>
</protein>
<feature type="compositionally biased region" description="Polar residues" evidence="1">
    <location>
        <begin position="325"/>
        <end position="359"/>
    </location>
</feature>
<reference evidence="2" key="1">
    <citation type="submission" date="2022-10" db="EMBL/GenBank/DDBJ databases">
        <title>Culturing micro-colonial fungi from biological soil crusts in the Mojave desert and describing Neophaeococcomyces mojavensis, and introducing the new genera and species Taxawa tesnikishii.</title>
        <authorList>
            <person name="Kurbessoian T."/>
            <person name="Stajich J.E."/>
        </authorList>
    </citation>
    <scope>NUCLEOTIDE SEQUENCE</scope>
    <source>
        <strain evidence="2">TK_41</strain>
    </source>
</reference>
<keyword evidence="3" id="KW-1185">Reference proteome</keyword>
<feature type="region of interest" description="Disordered" evidence="1">
    <location>
        <begin position="195"/>
        <end position="229"/>
    </location>
</feature>
<dbReference type="EMBL" id="JAPDRK010000013">
    <property type="protein sequence ID" value="KAJ9606987.1"/>
    <property type="molecule type" value="Genomic_DNA"/>
</dbReference>
<feature type="compositionally biased region" description="Low complexity" evidence="1">
    <location>
        <begin position="202"/>
        <end position="215"/>
    </location>
</feature>
<comment type="caution">
    <text evidence="2">The sequence shown here is derived from an EMBL/GenBank/DDBJ whole genome shotgun (WGS) entry which is preliminary data.</text>
</comment>
<evidence type="ECO:0000256" key="1">
    <source>
        <dbReference type="SAM" id="MobiDB-lite"/>
    </source>
</evidence>
<evidence type="ECO:0000313" key="3">
    <source>
        <dbReference type="Proteomes" id="UP001172673"/>
    </source>
</evidence>
<organism evidence="2 3">
    <name type="scientific">Cladophialophora chaetospira</name>
    <dbReference type="NCBI Taxonomy" id="386627"/>
    <lineage>
        <taxon>Eukaryota</taxon>
        <taxon>Fungi</taxon>
        <taxon>Dikarya</taxon>
        <taxon>Ascomycota</taxon>
        <taxon>Pezizomycotina</taxon>
        <taxon>Eurotiomycetes</taxon>
        <taxon>Chaetothyriomycetidae</taxon>
        <taxon>Chaetothyriales</taxon>
        <taxon>Herpotrichiellaceae</taxon>
        <taxon>Cladophialophora</taxon>
    </lineage>
</organism>
<dbReference type="AlphaFoldDB" id="A0AA38X522"/>
<feature type="compositionally biased region" description="Basic and acidic residues" evidence="1">
    <location>
        <begin position="419"/>
        <end position="434"/>
    </location>
</feature>
<dbReference type="Proteomes" id="UP001172673">
    <property type="component" value="Unassembled WGS sequence"/>
</dbReference>
<evidence type="ECO:0000313" key="2">
    <source>
        <dbReference type="EMBL" id="KAJ9606987.1"/>
    </source>
</evidence>
<feature type="region of interest" description="Disordered" evidence="1">
    <location>
        <begin position="151"/>
        <end position="172"/>
    </location>
</feature>
<sequence>MVDLTGLAVQATALSANLNKLRQQCGHESTSADISNVAGELHSLSKELIDLYAAVGANKLLYTDAFNQDLAEIKAHLEGIFEDISDCCKEMQKANDLHASAVGWLTKKRYVKKLQKHLEANKTTLVVMRTVLHHGKEYGMQKQVLPSDTCRRCRADSHSSPGRLAESSPHTMQEDRAILETVFASRSAIHDLHSLGSHEHSSSTSSTGTADTTPSFKPGAHGRNLSSATGVDVPAVEDVLPISEKKKKQDALARRFSRRGVRLAVHSSIMDTNAHDVPISLRKRWMHQAHLRRPADRFDADGRSNDQLSRISEVNSVSGPDEPLPTSSLQRASSTPGSPNERPSTAKTDSQVSSGSGRVSHTRDRSASLVNSPMGKKLGSVISRLSRHNLRERNKNAQDSPEPIEEQIYPPNEANVEGDSDKKGHGDAMKEMSAKQKPGWSYRLTRPFVKEELTTPDFERGF</sequence>
<proteinExistence type="predicted"/>
<accession>A0AA38X522</accession>
<feature type="region of interest" description="Disordered" evidence="1">
    <location>
        <begin position="296"/>
        <end position="438"/>
    </location>
</feature>
<name>A0AA38X522_9EURO</name>
<evidence type="ECO:0008006" key="4">
    <source>
        <dbReference type="Google" id="ProtNLM"/>
    </source>
</evidence>
<feature type="compositionally biased region" description="Polar residues" evidence="1">
    <location>
        <begin position="305"/>
        <end position="318"/>
    </location>
</feature>